<evidence type="ECO:0000259" key="2">
    <source>
        <dbReference type="Pfam" id="PF21307"/>
    </source>
</evidence>
<dbReference type="InterPro" id="IPR016518">
    <property type="entry name" value="Alpha-L-fucosidase"/>
</dbReference>
<feature type="domain" description="Alpha fucosidase A-like C-terminal" evidence="2">
    <location>
        <begin position="685"/>
        <end position="742"/>
    </location>
</feature>
<dbReference type="PANTHER" id="PTHR31084:SF0">
    <property type="entry name" value="ALPHA-L-FUCOSIDASE 2"/>
    <property type="match status" value="1"/>
</dbReference>
<dbReference type="Pfam" id="PF14498">
    <property type="entry name" value="Glyco_hyd_65N_2"/>
    <property type="match status" value="1"/>
</dbReference>
<dbReference type="GO" id="GO:0004560">
    <property type="term" value="F:alpha-L-fucosidase activity"/>
    <property type="evidence" value="ECO:0007669"/>
    <property type="project" value="InterPro"/>
</dbReference>
<evidence type="ECO:0000313" key="5">
    <source>
        <dbReference type="Proteomes" id="UP000260943"/>
    </source>
</evidence>
<dbReference type="Proteomes" id="UP000260943">
    <property type="component" value="Unassembled WGS sequence"/>
</dbReference>
<sequence>MRLWYTSPASVWNEALPIGNGHIAGMVFGGVENEKLSLNDETIWYRGPADRNNPSSADNLGKIRELLAAGDVEAAEDLVALTMFATPRDQSHYEVLGEMFLEQRGVALEACESYGRELDLENALCRVSFSCGGVDYRREYFSSFAKNVILARLTASKEGSISLRATLGRCKRFNDSVRQYRDRGVIMAAHAGGAAGVGFEVGLRVVSCDGSVRVLGETIVVDGATEVVLALVSSTDYWSAGAVEPDASSLMDGFDGLDFDCALDDHVAAYREQYGRVALDIAADEKAPSIPTDGLIACAREGRHVPYLLNLAFDYGRYLLLSSSQPGGLPANLQGIWCEDIDPIWGSKYAININTEMNYWMCGPADLPEAQLPLFDLLERMREPGRRTARAMYGARGFTCHHNTDGFADTAPQSHAIGAAVWPLTVPWLLTHVWEQYRFFGDASVLAEHLDMFKEALLFFEDYLFEYQGYLVTGPSASPENRYRLPNGVEGNVCLSPAIDNQILRFFFDCCVDIARVLGDQSDFADRAKALAERLPPTRIGSHGQIQEWLEDYEEVEPGHRHISPLFGLYPGNEFDVRRTPELAAACLRTIERRASNAGYLDPASRDVAIGNWKGAGIHASTRTGWSSAWLVHFNARLGRGDACMDELTGMLAHCSLPNLFSDHPPFQIDGNLGLTSGVCEMLLQSNADEVRILPALPDALPNGSFTGLRARGGFKVSASWAKGALCSIEVAGEPGTSFSYWVPSSRTASGLEVCETLELGSDGRATREF</sequence>
<dbReference type="InterPro" id="IPR049053">
    <property type="entry name" value="AFCA-like_C"/>
</dbReference>
<dbReference type="EMBL" id="QSRJ01000003">
    <property type="protein sequence ID" value="RGL11147.1"/>
    <property type="molecule type" value="Genomic_DNA"/>
</dbReference>
<evidence type="ECO:0000259" key="1">
    <source>
        <dbReference type="Pfam" id="PF14498"/>
    </source>
</evidence>
<dbReference type="Pfam" id="PF22124">
    <property type="entry name" value="Glyco_hydro_95_cat"/>
    <property type="match status" value="1"/>
</dbReference>
<dbReference type="RefSeq" id="WP_117679158.1">
    <property type="nucleotide sequence ID" value="NZ_QSRJ01000003.1"/>
</dbReference>
<evidence type="ECO:0000259" key="3">
    <source>
        <dbReference type="Pfam" id="PF22124"/>
    </source>
</evidence>
<dbReference type="Gene3D" id="1.50.10.10">
    <property type="match status" value="1"/>
</dbReference>
<accession>A0A3E4QVN9</accession>
<proteinExistence type="predicted"/>
<protein>
    <submittedName>
        <fullName evidence="4">Glycoside hydrolase family 95 protein</fullName>
    </submittedName>
</protein>
<dbReference type="InterPro" id="IPR027414">
    <property type="entry name" value="GH95_N_dom"/>
</dbReference>
<dbReference type="PANTHER" id="PTHR31084">
    <property type="entry name" value="ALPHA-L-FUCOSIDASE 2"/>
    <property type="match status" value="1"/>
</dbReference>
<dbReference type="InterPro" id="IPR012341">
    <property type="entry name" value="6hp_glycosidase-like_sf"/>
</dbReference>
<feature type="domain" description="Glycosyl hydrolase family 95 N-terminal" evidence="1">
    <location>
        <begin position="3"/>
        <end position="237"/>
    </location>
</feature>
<dbReference type="PIRSF" id="PIRSF007663">
    <property type="entry name" value="UCP007663"/>
    <property type="match status" value="1"/>
</dbReference>
<dbReference type="GO" id="GO:0005975">
    <property type="term" value="P:carbohydrate metabolic process"/>
    <property type="evidence" value="ECO:0007669"/>
    <property type="project" value="InterPro"/>
</dbReference>
<gene>
    <name evidence="4" type="ORF">DXC81_03240</name>
</gene>
<dbReference type="Gene3D" id="2.70.98.50">
    <property type="entry name" value="putative glycoside hydrolase family protein from bacillus halodurans"/>
    <property type="match status" value="1"/>
</dbReference>
<dbReference type="InterPro" id="IPR008928">
    <property type="entry name" value="6-hairpin_glycosidase_sf"/>
</dbReference>
<dbReference type="AlphaFoldDB" id="A0A3E4QVN9"/>
<dbReference type="InterPro" id="IPR013780">
    <property type="entry name" value="Glyco_hydro_b"/>
</dbReference>
<comment type="caution">
    <text evidence="4">The sequence shown here is derived from an EMBL/GenBank/DDBJ whole genome shotgun (WGS) entry which is preliminary data.</text>
</comment>
<name>A0A3E4QVN9_9ACTN</name>
<evidence type="ECO:0000313" key="4">
    <source>
        <dbReference type="EMBL" id="RGL11147.1"/>
    </source>
</evidence>
<dbReference type="Pfam" id="PF21307">
    <property type="entry name" value="Glyco_hydro_95_C"/>
    <property type="match status" value="1"/>
</dbReference>
<dbReference type="Gene3D" id="2.60.40.1180">
    <property type="entry name" value="Golgi alpha-mannosidase II"/>
    <property type="match status" value="1"/>
</dbReference>
<keyword evidence="4" id="KW-0378">Hydrolase</keyword>
<feature type="domain" description="Glycosyl hydrolase family 95 catalytic" evidence="3">
    <location>
        <begin position="262"/>
        <end position="683"/>
    </location>
</feature>
<reference evidence="4 5" key="1">
    <citation type="submission" date="2018-08" db="EMBL/GenBank/DDBJ databases">
        <title>A genome reference for cultivated species of the human gut microbiota.</title>
        <authorList>
            <person name="Zou Y."/>
            <person name="Xue W."/>
            <person name="Luo G."/>
        </authorList>
    </citation>
    <scope>NUCLEOTIDE SEQUENCE [LARGE SCALE GENOMIC DNA]</scope>
    <source>
        <strain evidence="4 5">TF08-14</strain>
    </source>
</reference>
<dbReference type="InterPro" id="IPR054363">
    <property type="entry name" value="GH95_cat"/>
</dbReference>
<dbReference type="SUPFAM" id="SSF48208">
    <property type="entry name" value="Six-hairpin glycosidases"/>
    <property type="match status" value="1"/>
</dbReference>
<organism evidence="4 5">
    <name type="scientific">Collinsella tanakaei</name>
    <dbReference type="NCBI Taxonomy" id="626935"/>
    <lineage>
        <taxon>Bacteria</taxon>
        <taxon>Bacillati</taxon>
        <taxon>Actinomycetota</taxon>
        <taxon>Coriobacteriia</taxon>
        <taxon>Coriobacteriales</taxon>
        <taxon>Coriobacteriaceae</taxon>
        <taxon>Collinsella</taxon>
    </lineage>
</organism>